<organism evidence="1 2">
    <name type="scientific">Knipowitschia caucasica</name>
    <name type="common">Caucasian dwarf goby</name>
    <name type="synonym">Pomatoschistus caucasicus</name>
    <dbReference type="NCBI Taxonomy" id="637954"/>
    <lineage>
        <taxon>Eukaryota</taxon>
        <taxon>Metazoa</taxon>
        <taxon>Chordata</taxon>
        <taxon>Craniata</taxon>
        <taxon>Vertebrata</taxon>
        <taxon>Euteleostomi</taxon>
        <taxon>Actinopterygii</taxon>
        <taxon>Neopterygii</taxon>
        <taxon>Teleostei</taxon>
        <taxon>Neoteleostei</taxon>
        <taxon>Acanthomorphata</taxon>
        <taxon>Gobiaria</taxon>
        <taxon>Gobiiformes</taxon>
        <taxon>Gobioidei</taxon>
        <taxon>Gobiidae</taxon>
        <taxon>Gobiinae</taxon>
        <taxon>Knipowitschia</taxon>
    </lineage>
</organism>
<keyword evidence="2" id="KW-1185">Reference proteome</keyword>
<dbReference type="EMBL" id="OZ035824">
    <property type="protein sequence ID" value="CAL1591856.1"/>
    <property type="molecule type" value="Genomic_DNA"/>
</dbReference>
<reference evidence="1 2" key="1">
    <citation type="submission" date="2024-04" db="EMBL/GenBank/DDBJ databases">
        <authorList>
            <person name="Waldvogel A.-M."/>
            <person name="Schoenle A."/>
        </authorList>
    </citation>
    <scope>NUCLEOTIDE SEQUENCE [LARGE SCALE GENOMIC DNA]</scope>
</reference>
<gene>
    <name evidence="1" type="ORF">KC01_LOCUS21191</name>
</gene>
<proteinExistence type="predicted"/>
<sequence length="183" mass="18827">MSGRGDEAGLGARRITTHHGRQWQAGTSCSLLFLFEGNQKSHPSWITLLQDAFANTRLISTKRLHEFCGFESDGKHCSVLHPSLTPAALTDDSTAGYLSSGKLRTQCVTLIFIPGGGGGGGGGGLEGGGGVESEAARRVPVAAERGGPPAGALCCSVVTFTEAHEATALYATLSQTGLGSLQV</sequence>
<accession>A0AAV2KPG3</accession>
<name>A0AAV2KPG3_KNICA</name>
<dbReference type="AlphaFoldDB" id="A0AAV2KPG3"/>
<protein>
    <submittedName>
        <fullName evidence="1">Uncharacterized protein</fullName>
    </submittedName>
</protein>
<dbReference type="Proteomes" id="UP001497482">
    <property type="component" value="Chromosome 2"/>
</dbReference>
<evidence type="ECO:0000313" key="2">
    <source>
        <dbReference type="Proteomes" id="UP001497482"/>
    </source>
</evidence>
<evidence type="ECO:0000313" key="1">
    <source>
        <dbReference type="EMBL" id="CAL1591856.1"/>
    </source>
</evidence>